<evidence type="ECO:0000256" key="12">
    <source>
        <dbReference type="ARBA" id="ARBA00023136"/>
    </source>
</evidence>
<dbReference type="NCBIfam" id="NF003962">
    <property type="entry name" value="PRK05454.2-5"/>
    <property type="match status" value="1"/>
</dbReference>
<keyword evidence="11 13" id="KW-1133">Transmembrane helix</keyword>
<dbReference type="AlphaFoldDB" id="A0AAJ8WJ50"/>
<comment type="subcellular location">
    <subcellularLocation>
        <location evidence="2">Cell inner membrane</location>
        <topology evidence="2">Multi-pass membrane protein</topology>
    </subcellularLocation>
    <subcellularLocation>
        <location evidence="13">Cell membrane</location>
        <topology evidence="13">Multi-pass membrane protein</topology>
    </subcellularLocation>
</comment>
<feature type="transmembrane region" description="Helical" evidence="13">
    <location>
        <begin position="522"/>
        <end position="543"/>
    </location>
</feature>
<dbReference type="InterPro" id="IPR001173">
    <property type="entry name" value="Glyco_trans_2-like"/>
</dbReference>
<reference evidence="15 16" key="1">
    <citation type="journal article" date="2011" name="J. Bacteriol.">
        <title>Genome sequences of Salmonella enterica serovar typhimurium, Choleraesuis, Dublin, and Gallinarum strains of well- defined virulence in food-producing animals.</title>
        <authorList>
            <person name="Richardson E.J."/>
            <person name="Limaye B."/>
            <person name="Inamdar H."/>
            <person name="Datta A."/>
            <person name="Manjari K.S."/>
            <person name="Pullinger G.D."/>
            <person name="Thomson N.R."/>
            <person name="Joshi R.R."/>
            <person name="Watson M."/>
            <person name="Stevens M.P."/>
        </authorList>
    </citation>
    <scope>NUCLEOTIDE SEQUENCE [LARGE SCALE GENOMIC DNA]</scope>
    <source>
        <strain evidence="15">A50</strain>
    </source>
</reference>
<comment type="function">
    <text evidence="1 13">Involved in the biosynthesis of osmoregulated periplasmic glucans (OPGs).</text>
</comment>
<evidence type="ECO:0000256" key="13">
    <source>
        <dbReference type="HAMAP-Rule" id="MF_01072"/>
    </source>
</evidence>
<feature type="transmembrane region" description="Helical" evidence="13">
    <location>
        <begin position="691"/>
        <end position="712"/>
    </location>
</feature>
<keyword evidence="7" id="KW-0997">Cell inner membrane</keyword>
<organism evidence="15 16">
    <name type="scientific">Salmonella enterica subsp. enterica serovar Choleraesuis str. SCSA50</name>
    <dbReference type="NCBI Taxonomy" id="904139"/>
    <lineage>
        <taxon>Bacteria</taxon>
        <taxon>Pseudomonadati</taxon>
        <taxon>Pseudomonadota</taxon>
        <taxon>Gammaproteobacteria</taxon>
        <taxon>Enterobacterales</taxon>
        <taxon>Enterobacteriaceae</taxon>
        <taxon>Salmonella</taxon>
    </lineage>
</organism>
<evidence type="ECO:0000256" key="8">
    <source>
        <dbReference type="ARBA" id="ARBA00022676"/>
    </source>
</evidence>
<dbReference type="Gene3D" id="3.90.550.10">
    <property type="entry name" value="Spore Coat Polysaccharide Biosynthesis Protein SpsA, Chain A"/>
    <property type="match status" value="1"/>
</dbReference>
<dbReference type="InterPro" id="IPR029044">
    <property type="entry name" value="Nucleotide-diphossugar_trans"/>
</dbReference>
<evidence type="ECO:0000256" key="11">
    <source>
        <dbReference type="ARBA" id="ARBA00022989"/>
    </source>
</evidence>
<feature type="domain" description="Glycosyltransferase 2-like" evidence="14">
    <location>
        <begin position="256"/>
        <end position="438"/>
    </location>
</feature>
<dbReference type="EC" id="2.4.1.-" evidence="13"/>
<evidence type="ECO:0000256" key="3">
    <source>
        <dbReference type="ARBA" id="ARBA00005001"/>
    </source>
</evidence>
<evidence type="ECO:0000256" key="6">
    <source>
        <dbReference type="ARBA" id="ARBA00022475"/>
    </source>
</evidence>
<evidence type="ECO:0000313" key="15">
    <source>
        <dbReference type="EMBL" id="EFZ05709.1"/>
    </source>
</evidence>
<keyword evidence="9 13" id="KW-0808">Transferase</keyword>
<dbReference type="FunFam" id="3.90.550.10:FF:000047">
    <property type="entry name" value="Glucans biosynthesis glucosyltransferase H"/>
    <property type="match status" value="1"/>
</dbReference>
<dbReference type="CDD" id="cd04191">
    <property type="entry name" value="Glucan_BSP_MdoH"/>
    <property type="match status" value="1"/>
</dbReference>
<keyword evidence="8 13" id="KW-0328">Glycosyltransferase</keyword>
<evidence type="ECO:0000313" key="16">
    <source>
        <dbReference type="Proteomes" id="UP000003971"/>
    </source>
</evidence>
<accession>A0AAJ8WJ50</accession>
<feature type="transmembrane region" description="Helical" evidence="13">
    <location>
        <begin position="609"/>
        <end position="627"/>
    </location>
</feature>
<keyword evidence="6 13" id="KW-1003">Cell membrane</keyword>
<evidence type="ECO:0000256" key="7">
    <source>
        <dbReference type="ARBA" id="ARBA00022519"/>
    </source>
</evidence>
<keyword evidence="10 13" id="KW-0812">Transmembrane</keyword>
<dbReference type="InterPro" id="IPR023725">
    <property type="entry name" value="Glucans_biosynth_gluTrFase_H"/>
</dbReference>
<protein>
    <recommendedName>
        <fullName evidence="5 13">Glucans biosynthesis glucosyltransferase H</fullName>
        <ecNumber evidence="13">2.4.1.-</ecNumber>
    </recommendedName>
</protein>
<comment type="pathway">
    <text evidence="3 13">Glycan metabolism; osmoregulated periplasmic glucan (OPG) biosynthesis.</text>
</comment>
<gene>
    <name evidence="13 15" type="primary">mdoH</name>
    <name evidence="13" type="synonym">opgH</name>
    <name evidence="15" type="ORF">SCA50_1185</name>
</gene>
<evidence type="ECO:0000256" key="10">
    <source>
        <dbReference type="ARBA" id="ARBA00022692"/>
    </source>
</evidence>
<feature type="transmembrane region" description="Helical" evidence="13">
    <location>
        <begin position="149"/>
        <end position="166"/>
    </location>
</feature>
<evidence type="ECO:0000256" key="1">
    <source>
        <dbReference type="ARBA" id="ARBA00003458"/>
    </source>
</evidence>
<dbReference type="Proteomes" id="UP000003971">
    <property type="component" value="Chromosome"/>
</dbReference>
<dbReference type="Pfam" id="PF00535">
    <property type="entry name" value="Glycos_transf_2"/>
    <property type="match status" value="1"/>
</dbReference>
<evidence type="ECO:0000256" key="2">
    <source>
        <dbReference type="ARBA" id="ARBA00004429"/>
    </source>
</evidence>
<dbReference type="GO" id="GO:0009250">
    <property type="term" value="P:glucan biosynthetic process"/>
    <property type="evidence" value="ECO:0007669"/>
    <property type="project" value="UniProtKB-UniRule"/>
</dbReference>
<dbReference type="HAMAP" id="MF_01072">
    <property type="entry name" value="MdoH_OpgH"/>
    <property type="match status" value="1"/>
</dbReference>
<keyword evidence="12 13" id="KW-0472">Membrane</keyword>
<evidence type="ECO:0000256" key="4">
    <source>
        <dbReference type="ARBA" id="ARBA00009337"/>
    </source>
</evidence>
<dbReference type="GO" id="GO:0005886">
    <property type="term" value="C:plasma membrane"/>
    <property type="evidence" value="ECO:0007669"/>
    <property type="project" value="UniProtKB-SubCell"/>
</dbReference>
<feature type="transmembrane region" description="Helical" evidence="13">
    <location>
        <begin position="204"/>
        <end position="231"/>
    </location>
</feature>
<name>A0AAJ8WJ50_SALET</name>
<evidence type="ECO:0000256" key="9">
    <source>
        <dbReference type="ARBA" id="ARBA00022679"/>
    </source>
</evidence>
<proteinExistence type="inferred from homology"/>
<sequence length="857" mass="98029">MKPGATSYLPMNKTTEYIDALLLSEREKAALPKTDIRAVHQALDAEHRTYSREDDSPQGSVKARLEHAWPDSLAKGQLIKDDEGRDQLQAMPKATRSSMFPDPWRTNPVGRFWDRLRGRDVTPRYVSRLTKEEQASEQKWRTVGTIRRYILLILTLAQTVVATWYMKTILPYQGWALINPMDMVGQDIWVSFMQLLPYMLQTGILILFAVLFCWVSAGFWTALMGFLQLLIGRDKYSISASTVGDEPLNPEHRTALIMPICNEDVSRVFAGLRATWESVKATGNAAHFDVYILSDSYNPDICVAEQKAWMELIAEVQGEGQIFYRRRRRRMKRKSGNIDDFCRRWGNQYSYMVVLDADSVMSGECLSGLVRLMEANPNAGIIQSSPKASGMDTLYARCQQFATRVYGPLFTAGLHFWQLGESHYWGHNAIIRVKPFIEHCALAPLPGEGSFAGSILSHDFVEAALMRRAGWGVWIAYDLPGSYEELPPNLLDELKRDRRWCHGNLMNFRLFLVKGMHPVHRAVFLTGVMSYLSAPLWFMFLALSTALQVVHALTEPQYFLQPRQLFPVWPQWRPELAIALFASTMVLLFLPKLLSIMLIWCKGTKEYGGFWRVTLSLLLEVLFSVLLAPVRMLFHTVFVVSAFLGWEVVWNSPQRDDDSTPWGEAFMHHGSQLLLGLVWAVGMAWLDLRFLFWLAPIVFSLILSPFVSVISSRSTVGLRTKRWKLFLIPEEYSPPQVLVDTDKYLEMNRRRILDDGFMHAVFNPSLNALATAMATARHRASKVLEIARDRHVEQALNETPEKLNRDRRLVLLSDPVTMARLHYRVWNAPERYSSWVNHYQSLVLNPQALQGRTSSAG</sequence>
<dbReference type="PANTHER" id="PTHR43867">
    <property type="entry name" value="CELLULOSE SYNTHASE CATALYTIC SUBUNIT A [UDP-FORMING]"/>
    <property type="match status" value="1"/>
</dbReference>
<evidence type="ECO:0000256" key="5">
    <source>
        <dbReference type="ARBA" id="ARBA00020585"/>
    </source>
</evidence>
<dbReference type="PANTHER" id="PTHR43867:SF5">
    <property type="entry name" value="GLUCANS BIOSYNTHESIS GLUCOSYLTRANSFERASE H"/>
    <property type="match status" value="1"/>
</dbReference>
<dbReference type="InterPro" id="IPR050321">
    <property type="entry name" value="Glycosyltr_2/OpgH_subfam"/>
</dbReference>
<dbReference type="GO" id="GO:0016758">
    <property type="term" value="F:hexosyltransferase activity"/>
    <property type="evidence" value="ECO:0007669"/>
    <property type="project" value="UniProtKB-UniRule"/>
</dbReference>
<dbReference type="NCBIfam" id="NF003955">
    <property type="entry name" value="PRK05454.1-1"/>
    <property type="match status" value="1"/>
</dbReference>
<dbReference type="SUPFAM" id="SSF53448">
    <property type="entry name" value="Nucleotide-diphospho-sugar transferases"/>
    <property type="match status" value="1"/>
</dbReference>
<dbReference type="EMBL" id="CM001062">
    <property type="protein sequence ID" value="EFZ05709.1"/>
    <property type="molecule type" value="Genomic_DNA"/>
</dbReference>
<evidence type="ECO:0000259" key="14">
    <source>
        <dbReference type="Pfam" id="PF00535"/>
    </source>
</evidence>
<comment type="similarity">
    <text evidence="4 13">Belongs to the glycosyltransferase 2 family. OpgH subfamily.</text>
</comment>
<feature type="transmembrane region" description="Helical" evidence="13">
    <location>
        <begin position="576"/>
        <end position="600"/>
    </location>
</feature>
<dbReference type="NCBIfam" id="NF003958">
    <property type="entry name" value="PRK05454.2-1"/>
    <property type="match status" value="1"/>
</dbReference>